<dbReference type="PANTHER" id="PTHR30093">
    <property type="entry name" value="GENERAL SECRETION PATHWAY PROTEIN G"/>
    <property type="match status" value="1"/>
</dbReference>
<dbReference type="KEGG" id="pcor:KS4_20750"/>
<dbReference type="Pfam" id="PF07963">
    <property type="entry name" value="N_methyl"/>
    <property type="match status" value="1"/>
</dbReference>
<dbReference type="PANTHER" id="PTHR30093:SF2">
    <property type="entry name" value="TYPE II SECRETION SYSTEM PROTEIN H"/>
    <property type="match status" value="1"/>
</dbReference>
<protein>
    <recommendedName>
        <fullName evidence="5">Prepilin-type N-terminal cleavage/methylation domain-containing protein</fullName>
    </recommendedName>
</protein>
<dbReference type="AlphaFoldDB" id="A0A517YUV9"/>
<proteinExistence type="predicted"/>
<evidence type="ECO:0000256" key="2">
    <source>
        <dbReference type="SAM" id="Phobius"/>
    </source>
</evidence>
<dbReference type="InterPro" id="IPR045584">
    <property type="entry name" value="Pilin-like"/>
</dbReference>
<dbReference type="GO" id="GO:0015628">
    <property type="term" value="P:protein secretion by the type II secretion system"/>
    <property type="evidence" value="ECO:0007669"/>
    <property type="project" value="InterPro"/>
</dbReference>
<keyword evidence="2" id="KW-0812">Transmembrane</keyword>
<keyword evidence="1" id="KW-0488">Methylation</keyword>
<accession>A0A517YUV9</accession>
<keyword evidence="2" id="KW-0472">Membrane</keyword>
<name>A0A517YUV9_9BACT</name>
<evidence type="ECO:0000313" key="4">
    <source>
        <dbReference type="Proteomes" id="UP000317369"/>
    </source>
</evidence>
<dbReference type="EMBL" id="CP036425">
    <property type="protein sequence ID" value="QDU34014.1"/>
    <property type="molecule type" value="Genomic_DNA"/>
</dbReference>
<dbReference type="InterPro" id="IPR012902">
    <property type="entry name" value="N_methyl_site"/>
</dbReference>
<dbReference type="RefSeq" id="WP_145077524.1">
    <property type="nucleotide sequence ID" value="NZ_CP036425.1"/>
</dbReference>
<dbReference type="PRINTS" id="PR00813">
    <property type="entry name" value="BCTERIALGSPG"/>
</dbReference>
<dbReference type="SUPFAM" id="SSF54523">
    <property type="entry name" value="Pili subunits"/>
    <property type="match status" value="1"/>
</dbReference>
<evidence type="ECO:0000313" key="3">
    <source>
        <dbReference type="EMBL" id="QDU34014.1"/>
    </source>
</evidence>
<keyword evidence="2" id="KW-1133">Transmembrane helix</keyword>
<evidence type="ECO:0008006" key="5">
    <source>
        <dbReference type="Google" id="ProtNLM"/>
    </source>
</evidence>
<sequence>MHANQLLRMKNTGRSAFTLIELLVVISIIALLIGILLPALGAARRTAMNIQCKSGMRQFTIAMVAYSVDNDSKFPTEMGIDPNSGATGKFRERFWYSEPVIGSYVPGDVQPLDGNSYGGGIFRCPSDVDDAQRSYSINIFSTSVPDFYKTSYPDVNEETVFTADAKKATSVILFGEAYCPWWNDAGGGGWYSSPFFGHVARTSRFVGIGYSGGRLAGKNVQSIVDYSRHMDIDEFTWKGGSSNWSFVDGHVANYAPEELIETDSPHQSLYEILWYPDEERIESP</sequence>
<dbReference type="Proteomes" id="UP000317369">
    <property type="component" value="Chromosome"/>
</dbReference>
<gene>
    <name evidence="3" type="ORF">KS4_20750</name>
</gene>
<reference evidence="3 4" key="1">
    <citation type="submission" date="2019-02" db="EMBL/GenBank/DDBJ databases">
        <title>Deep-cultivation of Planctomycetes and their phenomic and genomic characterization uncovers novel biology.</title>
        <authorList>
            <person name="Wiegand S."/>
            <person name="Jogler M."/>
            <person name="Boedeker C."/>
            <person name="Pinto D."/>
            <person name="Vollmers J."/>
            <person name="Rivas-Marin E."/>
            <person name="Kohn T."/>
            <person name="Peeters S.H."/>
            <person name="Heuer A."/>
            <person name="Rast P."/>
            <person name="Oberbeckmann S."/>
            <person name="Bunk B."/>
            <person name="Jeske O."/>
            <person name="Meyerdierks A."/>
            <person name="Storesund J.E."/>
            <person name="Kallscheuer N."/>
            <person name="Luecker S."/>
            <person name="Lage O.M."/>
            <person name="Pohl T."/>
            <person name="Merkel B.J."/>
            <person name="Hornburger P."/>
            <person name="Mueller R.-W."/>
            <person name="Bruemmer F."/>
            <person name="Labrenz M."/>
            <person name="Spormann A.M."/>
            <person name="Op den Camp H."/>
            <person name="Overmann J."/>
            <person name="Amann R."/>
            <person name="Jetten M.S.M."/>
            <person name="Mascher T."/>
            <person name="Medema M.H."/>
            <person name="Devos D.P."/>
            <person name="Kaster A.-K."/>
            <person name="Ovreas L."/>
            <person name="Rohde M."/>
            <person name="Galperin M.Y."/>
            <person name="Jogler C."/>
        </authorList>
    </citation>
    <scope>NUCLEOTIDE SEQUENCE [LARGE SCALE GENOMIC DNA]</scope>
    <source>
        <strain evidence="3 4">KS4</strain>
    </source>
</reference>
<dbReference type="OrthoDB" id="281797at2"/>
<feature type="transmembrane region" description="Helical" evidence="2">
    <location>
        <begin position="16"/>
        <end position="40"/>
    </location>
</feature>
<organism evidence="3 4">
    <name type="scientific">Poriferisphaera corsica</name>
    <dbReference type="NCBI Taxonomy" id="2528020"/>
    <lineage>
        <taxon>Bacteria</taxon>
        <taxon>Pseudomonadati</taxon>
        <taxon>Planctomycetota</taxon>
        <taxon>Phycisphaerae</taxon>
        <taxon>Phycisphaerales</taxon>
        <taxon>Phycisphaeraceae</taxon>
        <taxon>Poriferisphaera</taxon>
    </lineage>
</organism>
<dbReference type="GO" id="GO:0015627">
    <property type="term" value="C:type II protein secretion system complex"/>
    <property type="evidence" value="ECO:0007669"/>
    <property type="project" value="InterPro"/>
</dbReference>
<dbReference type="NCBIfam" id="TIGR02532">
    <property type="entry name" value="IV_pilin_GFxxxE"/>
    <property type="match status" value="1"/>
</dbReference>
<dbReference type="InterPro" id="IPR000983">
    <property type="entry name" value="Bac_GSPG_pilin"/>
</dbReference>
<keyword evidence="4" id="KW-1185">Reference proteome</keyword>
<evidence type="ECO:0000256" key="1">
    <source>
        <dbReference type="ARBA" id="ARBA00022481"/>
    </source>
</evidence>
<dbReference type="Gene3D" id="3.30.700.10">
    <property type="entry name" value="Glycoprotein, Type 4 Pilin"/>
    <property type="match status" value="1"/>
</dbReference>